<sequence length="360" mass="42295">MQKKLRINGHSHLLPYPEEIPDFMREKEIFWVDEDKKFMLQKGWKRPVTDSSFFLNEKLEWMERFNIDHAVILNLSQLYGNGLRVEEMKKALRFQNDFNARVQQDHPTKFSCGFVVHPGFVRGALWEIERCVEDLGLRLLCLPTHYMDSIGTWRCIFDEENEPIFEMASKYNLAVEVHPYDGEKFIKLENTSWRFHLIWMLAQCADAYHFHTLNGYPDKFPNMRVCFAHGGQLAQINLGRRIQGFDGRPDLFEGKVHPRKSVGHRNIFFDTLVHDTKSFKLLVDNQQPKQIITGLDDPYPLGEMESEKQSSYPGKILDLAVDQNVISEIERDQIWSNNVLQWLYGDDEKGKEELVKRILS</sequence>
<dbReference type="EMBL" id="BMGM01000012">
    <property type="protein sequence ID" value="GGE43564.1"/>
    <property type="molecule type" value="Genomic_DNA"/>
</dbReference>
<dbReference type="InterPro" id="IPR032466">
    <property type="entry name" value="Metal_Hydrolase"/>
</dbReference>
<comment type="pathway">
    <text evidence="1">Secondary metabolite metabolism; quinolate metabolism.</text>
</comment>
<protein>
    <recommendedName>
        <fullName evidence="5">2-amino-3-carboxymuconate-6-semialdehyde decarboxylase</fullName>
        <ecNumber evidence="4">4.1.1.45</ecNumber>
    </recommendedName>
    <alternativeName>
        <fullName evidence="10">Picolinate carboxylase</fullName>
    </alternativeName>
</protein>
<evidence type="ECO:0000259" key="11">
    <source>
        <dbReference type="Pfam" id="PF04909"/>
    </source>
</evidence>
<keyword evidence="8" id="KW-0862">Zinc</keyword>
<evidence type="ECO:0000256" key="7">
    <source>
        <dbReference type="ARBA" id="ARBA00022793"/>
    </source>
</evidence>
<evidence type="ECO:0000256" key="9">
    <source>
        <dbReference type="ARBA" id="ARBA00023239"/>
    </source>
</evidence>
<evidence type="ECO:0000256" key="6">
    <source>
        <dbReference type="ARBA" id="ARBA00022723"/>
    </source>
</evidence>
<reference evidence="13" key="1">
    <citation type="journal article" date="2019" name="Int. J. Syst. Evol. Microbiol.">
        <title>The Global Catalogue of Microorganisms (GCM) 10K type strain sequencing project: providing services to taxonomists for standard genome sequencing and annotation.</title>
        <authorList>
            <consortium name="The Broad Institute Genomics Platform"/>
            <consortium name="The Broad Institute Genome Sequencing Center for Infectious Disease"/>
            <person name="Wu L."/>
            <person name="Ma J."/>
        </authorList>
    </citation>
    <scope>NUCLEOTIDE SEQUENCE [LARGE SCALE GENOMIC DNA]</scope>
    <source>
        <strain evidence="13">CGMCC 1.12931</strain>
    </source>
</reference>
<evidence type="ECO:0000256" key="2">
    <source>
        <dbReference type="ARBA" id="ARBA00005871"/>
    </source>
</evidence>
<evidence type="ECO:0000313" key="12">
    <source>
        <dbReference type="EMBL" id="GGE43564.1"/>
    </source>
</evidence>
<evidence type="ECO:0000256" key="4">
    <source>
        <dbReference type="ARBA" id="ARBA00012365"/>
    </source>
</evidence>
<dbReference type="Pfam" id="PF04909">
    <property type="entry name" value="Amidohydro_2"/>
    <property type="match status" value="1"/>
</dbReference>
<gene>
    <name evidence="12" type="ORF">GCM10010832_24410</name>
</gene>
<feature type="domain" description="Amidohydrolase-related" evidence="11">
    <location>
        <begin position="95"/>
        <end position="305"/>
    </location>
</feature>
<evidence type="ECO:0000256" key="1">
    <source>
        <dbReference type="ARBA" id="ARBA00005079"/>
    </source>
</evidence>
<dbReference type="RefSeq" id="WP_188459428.1">
    <property type="nucleotide sequence ID" value="NZ_BMGM01000012.1"/>
</dbReference>
<comment type="subunit">
    <text evidence="3">Monomer.</text>
</comment>
<dbReference type="InterPro" id="IPR006680">
    <property type="entry name" value="Amidohydro-rel"/>
</dbReference>
<dbReference type="SUPFAM" id="SSF51556">
    <property type="entry name" value="Metallo-dependent hydrolases"/>
    <property type="match status" value="1"/>
</dbReference>
<keyword evidence="7" id="KW-0210">Decarboxylase</keyword>
<dbReference type="PANTHER" id="PTHR21240:SF27">
    <property type="entry name" value="2-AMINO-3-CARBOXYMUCONATE-6-SEMIALDEHYDE DECARBOXYLASE"/>
    <property type="match status" value="1"/>
</dbReference>
<dbReference type="InterPro" id="IPR032465">
    <property type="entry name" value="ACMSD"/>
</dbReference>
<keyword evidence="13" id="KW-1185">Reference proteome</keyword>
<evidence type="ECO:0000256" key="8">
    <source>
        <dbReference type="ARBA" id="ARBA00022833"/>
    </source>
</evidence>
<evidence type="ECO:0000256" key="10">
    <source>
        <dbReference type="ARBA" id="ARBA00031120"/>
    </source>
</evidence>
<accession>A0ABQ1SJU2</accession>
<evidence type="ECO:0000256" key="5">
    <source>
        <dbReference type="ARBA" id="ARBA00021214"/>
    </source>
</evidence>
<name>A0ABQ1SJU2_9FLAO</name>
<comment type="caution">
    <text evidence="12">The sequence shown here is derived from an EMBL/GenBank/DDBJ whole genome shotgun (WGS) entry which is preliminary data.</text>
</comment>
<keyword evidence="6" id="KW-0479">Metal-binding</keyword>
<dbReference type="EC" id="4.1.1.45" evidence="4"/>
<dbReference type="Proteomes" id="UP000599179">
    <property type="component" value="Unassembled WGS sequence"/>
</dbReference>
<organism evidence="12 13">
    <name type="scientific">Psychroflexus planctonicus</name>
    <dbReference type="NCBI Taxonomy" id="1526575"/>
    <lineage>
        <taxon>Bacteria</taxon>
        <taxon>Pseudomonadati</taxon>
        <taxon>Bacteroidota</taxon>
        <taxon>Flavobacteriia</taxon>
        <taxon>Flavobacteriales</taxon>
        <taxon>Flavobacteriaceae</taxon>
        <taxon>Psychroflexus</taxon>
    </lineage>
</organism>
<comment type="similarity">
    <text evidence="2">Belongs to the metallo-dependent hydrolases superfamily. ACMSD family.</text>
</comment>
<dbReference type="PANTHER" id="PTHR21240">
    <property type="entry name" value="2-AMINO-3-CARBOXYLMUCONATE-6-SEMIALDEHYDE DECARBOXYLASE"/>
    <property type="match status" value="1"/>
</dbReference>
<proteinExistence type="inferred from homology"/>
<evidence type="ECO:0000313" key="13">
    <source>
        <dbReference type="Proteomes" id="UP000599179"/>
    </source>
</evidence>
<dbReference type="Gene3D" id="3.20.20.140">
    <property type="entry name" value="Metal-dependent hydrolases"/>
    <property type="match status" value="1"/>
</dbReference>
<evidence type="ECO:0000256" key="3">
    <source>
        <dbReference type="ARBA" id="ARBA00011245"/>
    </source>
</evidence>
<keyword evidence="9" id="KW-0456">Lyase</keyword>